<sequence>MVGGMLRCRLLGHRFHFSHEGCTLLWSCLRDCGASDHKRYPTAEEAERYARAFDRRDIDSLGRHAPLFGLYPLRLWRAWRDRRSTRPLAG</sequence>
<accession>A0A1H6EEI9</accession>
<name>A0A1H6EEI9_9ACTN</name>
<dbReference type="EMBL" id="FNVU01000034">
    <property type="protein sequence ID" value="SEG95673.1"/>
    <property type="molecule type" value="Genomic_DNA"/>
</dbReference>
<proteinExistence type="predicted"/>
<dbReference type="AlphaFoldDB" id="A0A1H6EEI9"/>
<keyword evidence="2" id="KW-1185">Reference proteome</keyword>
<evidence type="ECO:0000313" key="2">
    <source>
        <dbReference type="Proteomes" id="UP000236754"/>
    </source>
</evidence>
<organism evidence="1 2">
    <name type="scientific">Actinacidiphila yanglinensis</name>
    <dbReference type="NCBI Taxonomy" id="310779"/>
    <lineage>
        <taxon>Bacteria</taxon>
        <taxon>Bacillati</taxon>
        <taxon>Actinomycetota</taxon>
        <taxon>Actinomycetes</taxon>
        <taxon>Kitasatosporales</taxon>
        <taxon>Streptomycetaceae</taxon>
        <taxon>Actinacidiphila</taxon>
    </lineage>
</organism>
<dbReference type="Proteomes" id="UP000236754">
    <property type="component" value="Unassembled WGS sequence"/>
</dbReference>
<evidence type="ECO:0000313" key="1">
    <source>
        <dbReference type="EMBL" id="SEG95673.1"/>
    </source>
</evidence>
<reference evidence="1 2" key="1">
    <citation type="submission" date="2016-10" db="EMBL/GenBank/DDBJ databases">
        <authorList>
            <person name="de Groot N.N."/>
        </authorList>
    </citation>
    <scope>NUCLEOTIDE SEQUENCE [LARGE SCALE GENOMIC DNA]</scope>
    <source>
        <strain evidence="1 2">CGMCC 4.2023</strain>
    </source>
</reference>
<protein>
    <submittedName>
        <fullName evidence="1">Uncharacterized protein</fullName>
    </submittedName>
</protein>
<gene>
    <name evidence="1" type="ORF">SAMN05216223_13439</name>
</gene>